<dbReference type="AlphaFoldDB" id="A0A372LCL1"/>
<organism evidence="1 2">
    <name type="scientific">Peribacillus glennii</name>
    <dbReference type="NCBI Taxonomy" id="2303991"/>
    <lineage>
        <taxon>Bacteria</taxon>
        <taxon>Bacillati</taxon>
        <taxon>Bacillota</taxon>
        <taxon>Bacilli</taxon>
        <taxon>Bacillales</taxon>
        <taxon>Bacillaceae</taxon>
        <taxon>Peribacillus</taxon>
    </lineage>
</organism>
<dbReference type="EMBL" id="QVTD01000005">
    <property type="protein sequence ID" value="RFU63745.1"/>
    <property type="molecule type" value="Genomic_DNA"/>
</dbReference>
<dbReference type="InterPro" id="IPR023162">
    <property type="entry name" value="Apc36109-like_dom_sf"/>
</dbReference>
<dbReference type="OrthoDB" id="2353632at2"/>
<evidence type="ECO:0000313" key="1">
    <source>
        <dbReference type="EMBL" id="RFU63745.1"/>
    </source>
</evidence>
<dbReference type="Gene3D" id="1.10.340.20">
    <property type="entry name" value="Apc36109-like domain"/>
    <property type="match status" value="1"/>
</dbReference>
<dbReference type="InterPro" id="IPR015053">
    <property type="entry name" value="DUF1871"/>
</dbReference>
<name>A0A372LCL1_9BACI</name>
<proteinExistence type="predicted"/>
<comment type="caution">
    <text evidence="1">The sequence shown here is derived from an EMBL/GenBank/DDBJ whole genome shotgun (WGS) entry which is preliminary data.</text>
</comment>
<protein>
    <submittedName>
        <fullName evidence="1">DUF1871 family protein</fullName>
    </submittedName>
</protein>
<reference evidence="1 2" key="1">
    <citation type="submission" date="2018-08" db="EMBL/GenBank/DDBJ databases">
        <title>Bacillus chawlae sp. nov., Bacillus glennii sp. nov., and Bacillus saganii sp. nov. Isolated from the Vehicle Assembly Building at Kennedy Space Center where the Viking Spacecraft were Assembled.</title>
        <authorList>
            <person name="Seuylemezian A."/>
            <person name="Vaishampayan P."/>
        </authorList>
    </citation>
    <scope>NUCLEOTIDE SEQUENCE [LARGE SCALE GENOMIC DNA]</scope>
    <source>
        <strain evidence="1 2">V44-8</strain>
    </source>
</reference>
<evidence type="ECO:0000313" key="2">
    <source>
        <dbReference type="Proteomes" id="UP000262939"/>
    </source>
</evidence>
<keyword evidence="2" id="KW-1185">Reference proteome</keyword>
<dbReference type="SUPFAM" id="SSF116922">
    <property type="entry name" value="YugE-like"/>
    <property type="match status" value="1"/>
</dbReference>
<dbReference type="Pfam" id="PF08958">
    <property type="entry name" value="DUF1871"/>
    <property type="match status" value="1"/>
</dbReference>
<gene>
    <name evidence="1" type="ORF">D0466_09740</name>
</gene>
<accession>A0A372LCL1</accession>
<dbReference type="Proteomes" id="UP000262939">
    <property type="component" value="Unassembled WGS sequence"/>
</dbReference>
<sequence>MDRQQMNLELVEVLQEWDPFGWGEDAYETEIADCIMAVSDIDDVKLLAQKIQGIYEFSFEQKIDMKECLAVSQKLLSIKNNASCSF</sequence>
<dbReference type="RefSeq" id="WP_117322384.1">
    <property type="nucleotide sequence ID" value="NZ_QVTD01000005.1"/>
</dbReference>